<dbReference type="CDD" id="cd06171">
    <property type="entry name" value="Sigma70_r4"/>
    <property type="match status" value="1"/>
</dbReference>
<dbReference type="PANTHER" id="PTHR43133">
    <property type="entry name" value="RNA POLYMERASE ECF-TYPE SIGMA FACTO"/>
    <property type="match status" value="1"/>
</dbReference>
<dbReference type="PANTHER" id="PTHR43133:SF8">
    <property type="entry name" value="RNA POLYMERASE SIGMA FACTOR HI_1459-RELATED"/>
    <property type="match status" value="1"/>
</dbReference>
<dbReference type="InterPro" id="IPR013324">
    <property type="entry name" value="RNA_pol_sigma_r3/r4-like"/>
</dbReference>
<dbReference type="GO" id="GO:0006352">
    <property type="term" value="P:DNA-templated transcription initiation"/>
    <property type="evidence" value="ECO:0007669"/>
    <property type="project" value="InterPro"/>
</dbReference>
<protein>
    <submittedName>
        <fullName evidence="8">Sigma-70 family RNA polymerase sigma factor</fullName>
    </submittedName>
</protein>
<evidence type="ECO:0000313" key="9">
    <source>
        <dbReference type="Proteomes" id="UP000662783"/>
    </source>
</evidence>
<dbReference type="Pfam" id="PF04542">
    <property type="entry name" value="Sigma70_r2"/>
    <property type="match status" value="1"/>
</dbReference>
<dbReference type="InterPro" id="IPR039425">
    <property type="entry name" value="RNA_pol_sigma-70-like"/>
</dbReference>
<name>A0A974WI46_9BACT</name>
<evidence type="ECO:0000259" key="7">
    <source>
        <dbReference type="Pfam" id="PF04545"/>
    </source>
</evidence>
<proteinExistence type="inferred from homology"/>
<keyword evidence="5" id="KW-0804">Transcription</keyword>
<dbReference type="NCBIfam" id="TIGR02937">
    <property type="entry name" value="sigma70-ECF"/>
    <property type="match status" value="1"/>
</dbReference>
<dbReference type="GO" id="GO:0003677">
    <property type="term" value="F:DNA binding"/>
    <property type="evidence" value="ECO:0007669"/>
    <property type="project" value="UniProtKB-KW"/>
</dbReference>
<dbReference type="KEGG" id="fuv:JR347_03635"/>
<dbReference type="Gene3D" id="1.10.1740.10">
    <property type="match status" value="1"/>
</dbReference>
<evidence type="ECO:0000256" key="5">
    <source>
        <dbReference type="ARBA" id="ARBA00023163"/>
    </source>
</evidence>
<dbReference type="InterPro" id="IPR036388">
    <property type="entry name" value="WH-like_DNA-bd_sf"/>
</dbReference>
<dbReference type="SUPFAM" id="SSF88659">
    <property type="entry name" value="Sigma3 and sigma4 domains of RNA polymerase sigma factors"/>
    <property type="match status" value="1"/>
</dbReference>
<dbReference type="InterPro" id="IPR007630">
    <property type="entry name" value="RNA_pol_sigma70_r4"/>
</dbReference>
<organism evidence="8 9">
    <name type="scientific">Fulvivirga lutea</name>
    <dbReference type="NCBI Taxonomy" id="2810512"/>
    <lineage>
        <taxon>Bacteria</taxon>
        <taxon>Pseudomonadati</taxon>
        <taxon>Bacteroidota</taxon>
        <taxon>Cytophagia</taxon>
        <taxon>Cytophagales</taxon>
        <taxon>Fulvivirgaceae</taxon>
        <taxon>Fulvivirga</taxon>
    </lineage>
</organism>
<feature type="domain" description="RNA polymerase sigma-70 region 4" evidence="7">
    <location>
        <begin position="143"/>
        <end position="192"/>
    </location>
</feature>
<dbReference type="InterPro" id="IPR007627">
    <property type="entry name" value="RNA_pol_sigma70_r2"/>
</dbReference>
<gene>
    <name evidence="8" type="ORF">JR347_03635</name>
</gene>
<sequence length="200" mass="23900">MDKTITLGTVSDANYMSEQELANEQDLIARAKRDAEAFGEVYNRYFERIFNFILRRTDDEAISDDLTSQTFLKAMQSLKRYEYRGVPFSAWLYRIAHNEVNKYYNKQKRKKVFSLEQEQLFEFIQPEEEAAFDEEKLAELMEVLKELPTEAVEVLELRFFEEKNFKEISYILNIGESGAKMRLYRAIDKLKERFKIKYND</sequence>
<feature type="domain" description="RNA polymerase sigma-70 region 2" evidence="6">
    <location>
        <begin position="42"/>
        <end position="109"/>
    </location>
</feature>
<dbReference type="Gene3D" id="1.10.10.10">
    <property type="entry name" value="Winged helix-like DNA-binding domain superfamily/Winged helix DNA-binding domain"/>
    <property type="match status" value="1"/>
</dbReference>
<keyword evidence="2" id="KW-0805">Transcription regulation</keyword>
<dbReference type="Pfam" id="PF04545">
    <property type="entry name" value="Sigma70_r4"/>
    <property type="match status" value="1"/>
</dbReference>
<dbReference type="GO" id="GO:0016987">
    <property type="term" value="F:sigma factor activity"/>
    <property type="evidence" value="ECO:0007669"/>
    <property type="project" value="UniProtKB-KW"/>
</dbReference>
<evidence type="ECO:0000256" key="1">
    <source>
        <dbReference type="ARBA" id="ARBA00010641"/>
    </source>
</evidence>
<dbReference type="InterPro" id="IPR013325">
    <property type="entry name" value="RNA_pol_sigma_r2"/>
</dbReference>
<evidence type="ECO:0000313" key="8">
    <source>
        <dbReference type="EMBL" id="QSE98183.1"/>
    </source>
</evidence>
<evidence type="ECO:0000256" key="2">
    <source>
        <dbReference type="ARBA" id="ARBA00023015"/>
    </source>
</evidence>
<reference evidence="8" key="1">
    <citation type="submission" date="2021-02" db="EMBL/GenBank/DDBJ databases">
        <title>Fulvivirga sp. S481 isolated from sea water.</title>
        <authorList>
            <person name="Bae S.S."/>
            <person name="Baek K."/>
        </authorList>
    </citation>
    <scope>NUCLEOTIDE SEQUENCE</scope>
    <source>
        <strain evidence="8">S481</strain>
    </source>
</reference>
<dbReference type="Proteomes" id="UP000662783">
    <property type="component" value="Chromosome"/>
</dbReference>
<accession>A0A974WI46</accession>
<dbReference type="AlphaFoldDB" id="A0A974WI46"/>
<evidence type="ECO:0000256" key="4">
    <source>
        <dbReference type="ARBA" id="ARBA00023125"/>
    </source>
</evidence>
<keyword evidence="3" id="KW-0731">Sigma factor</keyword>
<dbReference type="RefSeq" id="WP_205722691.1">
    <property type="nucleotide sequence ID" value="NZ_CP070608.1"/>
</dbReference>
<dbReference type="InterPro" id="IPR014284">
    <property type="entry name" value="RNA_pol_sigma-70_dom"/>
</dbReference>
<keyword evidence="4" id="KW-0238">DNA-binding</keyword>
<dbReference type="SUPFAM" id="SSF88946">
    <property type="entry name" value="Sigma2 domain of RNA polymerase sigma factors"/>
    <property type="match status" value="1"/>
</dbReference>
<dbReference type="EMBL" id="CP070608">
    <property type="protein sequence ID" value="QSE98183.1"/>
    <property type="molecule type" value="Genomic_DNA"/>
</dbReference>
<evidence type="ECO:0000259" key="6">
    <source>
        <dbReference type="Pfam" id="PF04542"/>
    </source>
</evidence>
<comment type="similarity">
    <text evidence="1">Belongs to the sigma-70 factor family. ECF subfamily.</text>
</comment>
<keyword evidence="9" id="KW-1185">Reference proteome</keyword>
<evidence type="ECO:0000256" key="3">
    <source>
        <dbReference type="ARBA" id="ARBA00023082"/>
    </source>
</evidence>